<protein>
    <submittedName>
        <fullName evidence="1">Uncharacterized protein</fullName>
    </submittedName>
</protein>
<dbReference type="AlphaFoldDB" id="A0AAV2CHN1"/>
<dbReference type="EMBL" id="OZ034813">
    <property type="protein sequence ID" value="CAL1356023.1"/>
    <property type="molecule type" value="Genomic_DNA"/>
</dbReference>
<name>A0AAV2CHN1_9ROSI</name>
<reference evidence="1 2" key="1">
    <citation type="submission" date="2024-04" db="EMBL/GenBank/DDBJ databases">
        <authorList>
            <person name="Fracassetti M."/>
        </authorList>
    </citation>
    <scope>NUCLEOTIDE SEQUENCE [LARGE SCALE GENOMIC DNA]</scope>
</reference>
<evidence type="ECO:0000313" key="2">
    <source>
        <dbReference type="Proteomes" id="UP001497516"/>
    </source>
</evidence>
<accession>A0AAV2CHN1</accession>
<proteinExistence type="predicted"/>
<sequence>MKPMTTDAILEKLKTEDRIPYVSSIGDRLSFFGFPCVVLGGRQTVCLARGVSRYFSFSIPSEFGRNRSLARRMVAMSW</sequence>
<keyword evidence="2" id="KW-1185">Reference proteome</keyword>
<dbReference type="Proteomes" id="UP001497516">
    <property type="component" value="Chromosome 1"/>
</dbReference>
<evidence type="ECO:0000313" key="1">
    <source>
        <dbReference type="EMBL" id="CAL1356023.1"/>
    </source>
</evidence>
<gene>
    <name evidence="1" type="ORF">LTRI10_LOCUS3747</name>
</gene>
<organism evidence="1 2">
    <name type="scientific">Linum trigynum</name>
    <dbReference type="NCBI Taxonomy" id="586398"/>
    <lineage>
        <taxon>Eukaryota</taxon>
        <taxon>Viridiplantae</taxon>
        <taxon>Streptophyta</taxon>
        <taxon>Embryophyta</taxon>
        <taxon>Tracheophyta</taxon>
        <taxon>Spermatophyta</taxon>
        <taxon>Magnoliopsida</taxon>
        <taxon>eudicotyledons</taxon>
        <taxon>Gunneridae</taxon>
        <taxon>Pentapetalae</taxon>
        <taxon>rosids</taxon>
        <taxon>fabids</taxon>
        <taxon>Malpighiales</taxon>
        <taxon>Linaceae</taxon>
        <taxon>Linum</taxon>
    </lineage>
</organism>